<evidence type="ECO:0000313" key="1">
    <source>
        <dbReference type="EMBL" id="OJJ47996.1"/>
    </source>
</evidence>
<reference evidence="2" key="1">
    <citation type="journal article" date="2017" name="Genome Biol.">
        <title>Comparative genomics reveals high biological diversity and specific adaptations in the industrially and medically important fungal genus Aspergillus.</title>
        <authorList>
            <person name="de Vries R.P."/>
            <person name="Riley R."/>
            <person name="Wiebenga A."/>
            <person name="Aguilar-Osorio G."/>
            <person name="Amillis S."/>
            <person name="Uchima C.A."/>
            <person name="Anderluh G."/>
            <person name="Asadollahi M."/>
            <person name="Askin M."/>
            <person name="Barry K."/>
            <person name="Battaglia E."/>
            <person name="Bayram O."/>
            <person name="Benocci T."/>
            <person name="Braus-Stromeyer S.A."/>
            <person name="Caldana C."/>
            <person name="Canovas D."/>
            <person name="Cerqueira G.C."/>
            <person name="Chen F."/>
            <person name="Chen W."/>
            <person name="Choi C."/>
            <person name="Clum A."/>
            <person name="Dos Santos R.A."/>
            <person name="Damasio A.R."/>
            <person name="Diallinas G."/>
            <person name="Emri T."/>
            <person name="Fekete E."/>
            <person name="Flipphi M."/>
            <person name="Freyberg S."/>
            <person name="Gallo A."/>
            <person name="Gournas C."/>
            <person name="Habgood R."/>
            <person name="Hainaut M."/>
            <person name="Harispe M.L."/>
            <person name="Henrissat B."/>
            <person name="Hilden K.S."/>
            <person name="Hope R."/>
            <person name="Hossain A."/>
            <person name="Karabika E."/>
            <person name="Karaffa L."/>
            <person name="Karanyi Z."/>
            <person name="Krasevec N."/>
            <person name="Kuo A."/>
            <person name="Kusch H."/>
            <person name="LaButti K."/>
            <person name="Lagendijk E.L."/>
            <person name="Lapidus A."/>
            <person name="Levasseur A."/>
            <person name="Lindquist E."/>
            <person name="Lipzen A."/>
            <person name="Logrieco A.F."/>
            <person name="MacCabe A."/>
            <person name="Maekelae M.R."/>
            <person name="Malavazi I."/>
            <person name="Melin P."/>
            <person name="Meyer V."/>
            <person name="Mielnichuk N."/>
            <person name="Miskei M."/>
            <person name="Molnar A.P."/>
            <person name="Mule G."/>
            <person name="Ngan C.Y."/>
            <person name="Orejas M."/>
            <person name="Orosz E."/>
            <person name="Ouedraogo J.P."/>
            <person name="Overkamp K.M."/>
            <person name="Park H.-S."/>
            <person name="Perrone G."/>
            <person name="Piumi F."/>
            <person name="Punt P.J."/>
            <person name="Ram A.F."/>
            <person name="Ramon A."/>
            <person name="Rauscher S."/>
            <person name="Record E."/>
            <person name="Riano-Pachon D.M."/>
            <person name="Robert V."/>
            <person name="Roehrig J."/>
            <person name="Ruller R."/>
            <person name="Salamov A."/>
            <person name="Salih N.S."/>
            <person name="Samson R.A."/>
            <person name="Sandor E."/>
            <person name="Sanguinetti M."/>
            <person name="Schuetze T."/>
            <person name="Sepcic K."/>
            <person name="Shelest E."/>
            <person name="Sherlock G."/>
            <person name="Sophianopoulou V."/>
            <person name="Squina F.M."/>
            <person name="Sun H."/>
            <person name="Susca A."/>
            <person name="Todd R.B."/>
            <person name="Tsang A."/>
            <person name="Unkles S.E."/>
            <person name="van de Wiele N."/>
            <person name="van Rossen-Uffink D."/>
            <person name="Oliveira J.V."/>
            <person name="Vesth T.C."/>
            <person name="Visser J."/>
            <person name="Yu J.-H."/>
            <person name="Zhou M."/>
            <person name="Andersen M.R."/>
            <person name="Archer D.B."/>
            <person name="Baker S.E."/>
            <person name="Benoit I."/>
            <person name="Brakhage A.A."/>
            <person name="Braus G.H."/>
            <person name="Fischer R."/>
            <person name="Frisvad J.C."/>
            <person name="Goldman G.H."/>
            <person name="Houbraken J."/>
            <person name="Oakley B."/>
            <person name="Pocsi I."/>
            <person name="Scazzocchio C."/>
            <person name="Seiboth B."/>
            <person name="vanKuyk P.A."/>
            <person name="Wortman J."/>
            <person name="Dyer P.S."/>
            <person name="Grigoriev I.V."/>
        </authorList>
    </citation>
    <scope>NUCLEOTIDE SEQUENCE [LARGE SCALE GENOMIC DNA]</scope>
    <source>
        <strain evidence="2">CBS 506.65</strain>
    </source>
</reference>
<protein>
    <submittedName>
        <fullName evidence="1">Uncharacterized protein</fullName>
    </submittedName>
</protein>
<accession>A0A1L9SLM2</accession>
<dbReference type="VEuPathDB" id="FungiDB:ASPZODRAFT_131641"/>
<proteinExistence type="predicted"/>
<name>A0A1L9SLM2_9EURO</name>
<evidence type="ECO:0000313" key="2">
    <source>
        <dbReference type="Proteomes" id="UP000184188"/>
    </source>
</evidence>
<sequence length="79" mass="9244">MHMPPGRLSGLPLPVLLYFGGTYTEFGKTSGYQSDTSFHHRRQNYQWGDFTAVQTNFHRNYLMETGVWENYPTRKSDSH</sequence>
<dbReference type="GeneID" id="34609267"/>
<organism evidence="1 2">
    <name type="scientific">Penicilliopsis zonata CBS 506.65</name>
    <dbReference type="NCBI Taxonomy" id="1073090"/>
    <lineage>
        <taxon>Eukaryota</taxon>
        <taxon>Fungi</taxon>
        <taxon>Dikarya</taxon>
        <taxon>Ascomycota</taxon>
        <taxon>Pezizomycotina</taxon>
        <taxon>Eurotiomycetes</taxon>
        <taxon>Eurotiomycetidae</taxon>
        <taxon>Eurotiales</taxon>
        <taxon>Aspergillaceae</taxon>
        <taxon>Penicilliopsis</taxon>
    </lineage>
</organism>
<dbReference type="RefSeq" id="XP_022582506.1">
    <property type="nucleotide sequence ID" value="XM_022722802.1"/>
</dbReference>
<dbReference type="AlphaFoldDB" id="A0A1L9SLM2"/>
<gene>
    <name evidence="1" type="ORF">ASPZODRAFT_131641</name>
</gene>
<keyword evidence="2" id="KW-1185">Reference proteome</keyword>
<dbReference type="EMBL" id="KV878340">
    <property type="protein sequence ID" value="OJJ47996.1"/>
    <property type="molecule type" value="Genomic_DNA"/>
</dbReference>
<dbReference type="Proteomes" id="UP000184188">
    <property type="component" value="Unassembled WGS sequence"/>
</dbReference>